<keyword evidence="2 4" id="KW-0238">DNA-binding</keyword>
<evidence type="ECO:0000256" key="2">
    <source>
        <dbReference type="ARBA" id="ARBA00023125"/>
    </source>
</evidence>
<dbReference type="PANTHER" id="PTHR30055">
    <property type="entry name" value="HTH-TYPE TRANSCRIPTIONAL REGULATOR RUTR"/>
    <property type="match status" value="1"/>
</dbReference>
<dbReference type="Pfam" id="PF00440">
    <property type="entry name" value="TetR_N"/>
    <property type="match status" value="1"/>
</dbReference>
<dbReference type="PANTHER" id="PTHR30055:SF148">
    <property type="entry name" value="TETR-FAMILY TRANSCRIPTIONAL REGULATOR"/>
    <property type="match status" value="1"/>
</dbReference>
<feature type="DNA-binding region" description="H-T-H motif" evidence="4">
    <location>
        <begin position="40"/>
        <end position="59"/>
    </location>
</feature>
<feature type="domain" description="HTH tetR-type" evidence="5">
    <location>
        <begin position="17"/>
        <end position="77"/>
    </location>
</feature>
<dbReference type="InterPro" id="IPR009057">
    <property type="entry name" value="Homeodomain-like_sf"/>
</dbReference>
<comment type="caution">
    <text evidence="6">The sequence shown here is derived from an EMBL/GenBank/DDBJ whole genome shotgun (WGS) entry which is preliminary data.</text>
</comment>
<sequence length="202" mass="21758">MGNRQVVQGIRTGGRSARVRDAVLAAVLDELNATGYAALSVEALASRAGVNKTTIYRRWPTLDDLLVDALITWSHDAIPAPDTGRIETDLLALGRILAEQLNGGIGQQIVAVVLTAGLRSAALREATRRYFDHQAERATAVVTRAIDRGELPDNTDTFAFLTTFRAPLFYRMVTTGDPIDDDLIALTTRVTLTAARAGLLSA</sequence>
<protein>
    <submittedName>
        <fullName evidence="6">TetR/AcrR family transcriptional regulator</fullName>
    </submittedName>
</protein>
<keyword evidence="1" id="KW-0805">Transcription regulation</keyword>
<evidence type="ECO:0000313" key="7">
    <source>
        <dbReference type="Proteomes" id="UP001564760"/>
    </source>
</evidence>
<dbReference type="InterPro" id="IPR036271">
    <property type="entry name" value="Tet_transcr_reg_TetR-rel_C_sf"/>
</dbReference>
<evidence type="ECO:0000256" key="4">
    <source>
        <dbReference type="PROSITE-ProRule" id="PRU00335"/>
    </source>
</evidence>
<dbReference type="InterPro" id="IPR050109">
    <property type="entry name" value="HTH-type_TetR-like_transc_reg"/>
</dbReference>
<evidence type="ECO:0000313" key="6">
    <source>
        <dbReference type="EMBL" id="MEY8017851.1"/>
    </source>
</evidence>
<accession>A0ABV4C8L9</accession>
<dbReference type="RefSeq" id="WP_369740214.1">
    <property type="nucleotide sequence ID" value="NZ_JBGEDP010000001.1"/>
</dbReference>
<dbReference type="SUPFAM" id="SSF46689">
    <property type="entry name" value="Homeodomain-like"/>
    <property type="match status" value="1"/>
</dbReference>
<keyword evidence="3" id="KW-0804">Transcription</keyword>
<dbReference type="SUPFAM" id="SSF48498">
    <property type="entry name" value="Tetracyclin repressor-like, C-terminal domain"/>
    <property type="match status" value="1"/>
</dbReference>
<dbReference type="Proteomes" id="UP001564760">
    <property type="component" value="Unassembled WGS sequence"/>
</dbReference>
<keyword evidence="7" id="KW-1185">Reference proteome</keyword>
<reference evidence="6 7" key="1">
    <citation type="submission" date="2024-08" db="EMBL/GenBank/DDBJ databases">
        <title>Mycobacterium servetensis sp. nov., a novel rapid-growing mycobacterial species recovered from a human patient in Zaragoza, Spain.</title>
        <authorList>
            <person name="Tristancho-Baro A.I."/>
            <person name="Buenestado-Serrano S."/>
            <person name="Garcia De Viedma D."/>
            <person name="Milagro-Beamonte A."/>
            <person name="Burillo N."/>
            <person name="Sanz S."/>
            <person name="Lopez-Calleja A.I."/>
            <person name="Penas-Utrilla D."/>
            <person name="Guardingo M."/>
            <person name="Garcia M.J."/>
            <person name="Vinuelas-Bayon J."/>
        </authorList>
    </citation>
    <scope>NUCLEOTIDE SEQUENCE [LARGE SCALE GENOMIC DNA]</scope>
    <source>
        <strain evidence="7">HUMS_12744610</strain>
    </source>
</reference>
<name>A0ABV4C8L9_9MYCO</name>
<dbReference type="InterPro" id="IPR011075">
    <property type="entry name" value="TetR_C"/>
</dbReference>
<dbReference type="Gene3D" id="1.10.357.10">
    <property type="entry name" value="Tetracycline Repressor, domain 2"/>
    <property type="match status" value="1"/>
</dbReference>
<dbReference type="Pfam" id="PF16859">
    <property type="entry name" value="TetR_C_11"/>
    <property type="match status" value="1"/>
</dbReference>
<evidence type="ECO:0000256" key="3">
    <source>
        <dbReference type="ARBA" id="ARBA00023163"/>
    </source>
</evidence>
<dbReference type="PROSITE" id="PS50977">
    <property type="entry name" value="HTH_TETR_2"/>
    <property type="match status" value="1"/>
</dbReference>
<proteinExistence type="predicted"/>
<dbReference type="InterPro" id="IPR001647">
    <property type="entry name" value="HTH_TetR"/>
</dbReference>
<evidence type="ECO:0000259" key="5">
    <source>
        <dbReference type="PROSITE" id="PS50977"/>
    </source>
</evidence>
<dbReference type="EMBL" id="JBGEDP010000001">
    <property type="protein sequence ID" value="MEY8017851.1"/>
    <property type="molecule type" value="Genomic_DNA"/>
</dbReference>
<organism evidence="6 7">
    <name type="scientific">Mycobacterium servetii</name>
    <dbReference type="NCBI Taxonomy" id="3237418"/>
    <lineage>
        <taxon>Bacteria</taxon>
        <taxon>Bacillati</taxon>
        <taxon>Actinomycetota</taxon>
        <taxon>Actinomycetes</taxon>
        <taxon>Mycobacteriales</taxon>
        <taxon>Mycobacteriaceae</taxon>
        <taxon>Mycobacterium</taxon>
    </lineage>
</organism>
<evidence type="ECO:0000256" key="1">
    <source>
        <dbReference type="ARBA" id="ARBA00023015"/>
    </source>
</evidence>
<dbReference type="Gene3D" id="1.10.10.60">
    <property type="entry name" value="Homeodomain-like"/>
    <property type="match status" value="1"/>
</dbReference>
<gene>
    <name evidence="6" type="ORF">AB8998_24220</name>
</gene>